<dbReference type="PANTHER" id="PTHR43429:SF1">
    <property type="entry name" value="NAD(P)H SULFUR OXIDOREDUCTASE (COA-DEPENDENT)"/>
    <property type="match status" value="1"/>
</dbReference>
<evidence type="ECO:0000313" key="10">
    <source>
        <dbReference type="EMBL" id="HIZ52472.1"/>
    </source>
</evidence>
<dbReference type="PRINTS" id="PR00368">
    <property type="entry name" value="FADPNR"/>
</dbReference>
<keyword evidence="7" id="KW-0676">Redox-active center</keyword>
<dbReference type="NCBIfam" id="NF007123">
    <property type="entry name" value="PRK09564.1"/>
    <property type="match status" value="1"/>
</dbReference>
<feature type="domain" description="FAD/NAD(P)-binding" evidence="9">
    <location>
        <begin position="2"/>
        <end position="288"/>
    </location>
</feature>
<sequence>MEIVIIGGIAAGMSVAAKASRTNKEANITVIEKESFVSFGACGLPYYLGDQFDDQGEMFSRTPEQMEKSGINLLLEHEVTQVDFTQKIIRFTDLKSGESKTKSYDRLMIATGAQPIVPPIPGIDSSNVYTITKPEPVKELKERLPEIQKVVVIGGGFIGVEVAEQLRHQGKEVTLVEADTKIMGGPFDPEFSDRLAMAIEEAGVQVHLEERAEQFVTDGDRVTSVKTNKGEYTADVVIVAIGFRPNTKFLAGQIEMLGNGAIIADAYGQTSIPDVFAAGDCATVPHRLSGDIYLPLATMANKMGRLIGTNIAVENPEERVAFPGTLGSSAIKAGEYEAFSTGVTEKQANNLGLDFKTTTIETNNHSNYYTVQEKIMIKLIYDAKTYVLYGAQMFGKNETVLRGTGLTTAIHAGLTTKELGFVDYAYAPPFASTWEAINVAANTAK</sequence>
<evidence type="ECO:0000256" key="2">
    <source>
        <dbReference type="ARBA" id="ARBA00009130"/>
    </source>
</evidence>
<reference evidence="10" key="2">
    <citation type="submission" date="2021-04" db="EMBL/GenBank/DDBJ databases">
        <authorList>
            <person name="Gilroy R."/>
        </authorList>
    </citation>
    <scope>NUCLEOTIDE SEQUENCE</scope>
    <source>
        <strain evidence="10">CHK172-16539</strain>
    </source>
</reference>
<dbReference type="SUPFAM" id="SSF51905">
    <property type="entry name" value="FAD/NAD(P)-binding domain"/>
    <property type="match status" value="1"/>
</dbReference>
<dbReference type="Proteomes" id="UP000824063">
    <property type="component" value="Unassembled WGS sequence"/>
</dbReference>
<keyword evidence="4" id="KW-0274">FAD</keyword>
<comment type="cofactor">
    <cofactor evidence="1">
        <name>FAD</name>
        <dbReference type="ChEBI" id="CHEBI:57692"/>
    </cofactor>
</comment>
<dbReference type="EC" id="1.8.1.14" evidence="10"/>
<evidence type="ECO:0000313" key="11">
    <source>
        <dbReference type="Proteomes" id="UP000824063"/>
    </source>
</evidence>
<keyword evidence="3" id="KW-0285">Flavoprotein</keyword>
<evidence type="ECO:0000256" key="6">
    <source>
        <dbReference type="ARBA" id="ARBA00023097"/>
    </source>
</evidence>
<dbReference type="InterPro" id="IPR036188">
    <property type="entry name" value="FAD/NAD-bd_sf"/>
</dbReference>
<reference evidence="10" key="1">
    <citation type="journal article" date="2021" name="PeerJ">
        <title>Extensive microbial diversity within the chicken gut microbiome revealed by metagenomics and culture.</title>
        <authorList>
            <person name="Gilroy R."/>
            <person name="Ravi A."/>
            <person name="Getino M."/>
            <person name="Pursley I."/>
            <person name="Horton D.L."/>
            <person name="Alikhan N.F."/>
            <person name="Baker D."/>
            <person name="Gharbi K."/>
            <person name="Hall N."/>
            <person name="Watson M."/>
            <person name="Adriaenssens E.M."/>
            <person name="Foster-Nyarko E."/>
            <person name="Jarju S."/>
            <person name="Secka A."/>
            <person name="Antonio M."/>
            <person name="Oren A."/>
            <person name="Chaudhuri R.R."/>
            <person name="La Ragione R."/>
            <person name="Hildebrand F."/>
            <person name="Pallen M.J."/>
        </authorList>
    </citation>
    <scope>NUCLEOTIDE SEQUENCE</scope>
    <source>
        <strain evidence="10">CHK172-16539</strain>
    </source>
</reference>
<comment type="caution">
    <text evidence="10">The sequence shown here is derived from an EMBL/GenBank/DDBJ whole genome shotgun (WGS) entry which is preliminary data.</text>
</comment>
<keyword evidence="5 10" id="KW-0560">Oxidoreductase</keyword>
<dbReference type="PRINTS" id="PR00411">
    <property type="entry name" value="PNDRDTASEI"/>
</dbReference>
<evidence type="ECO:0000256" key="5">
    <source>
        <dbReference type="ARBA" id="ARBA00023002"/>
    </source>
</evidence>
<proteinExistence type="inferred from homology"/>
<dbReference type="EMBL" id="DXBN01000020">
    <property type="protein sequence ID" value="HIZ52472.1"/>
    <property type="molecule type" value="Genomic_DNA"/>
</dbReference>
<evidence type="ECO:0000256" key="3">
    <source>
        <dbReference type="ARBA" id="ARBA00022630"/>
    </source>
</evidence>
<gene>
    <name evidence="10" type="ORF">IAA20_00820</name>
</gene>
<dbReference type="Pfam" id="PF02852">
    <property type="entry name" value="Pyr_redox_dim"/>
    <property type="match status" value="1"/>
</dbReference>
<feature type="domain" description="Pyridine nucleotide-disulphide oxidoreductase dimerisation" evidence="8">
    <location>
        <begin position="336"/>
        <end position="433"/>
    </location>
</feature>
<dbReference type="Gene3D" id="3.50.50.60">
    <property type="entry name" value="FAD/NAD(P)-binding domain"/>
    <property type="match status" value="2"/>
</dbReference>
<accession>A0A9D2F5Z5</accession>
<evidence type="ECO:0000256" key="4">
    <source>
        <dbReference type="ARBA" id="ARBA00022827"/>
    </source>
</evidence>
<dbReference type="AlphaFoldDB" id="A0A9D2F5Z5"/>
<dbReference type="InterPro" id="IPR004099">
    <property type="entry name" value="Pyr_nucl-diS_OxRdtase_dimer"/>
</dbReference>
<dbReference type="Pfam" id="PF07992">
    <property type="entry name" value="Pyr_redox_2"/>
    <property type="match status" value="1"/>
</dbReference>
<comment type="similarity">
    <text evidence="2">Belongs to the class-III pyridine nucleotide-disulfide oxidoreductase family.</text>
</comment>
<name>A0A9D2F5Z5_9ENTE</name>
<keyword evidence="6" id="KW-0558">Oxidation</keyword>
<dbReference type="InterPro" id="IPR023753">
    <property type="entry name" value="FAD/NAD-binding_dom"/>
</dbReference>
<evidence type="ECO:0000259" key="9">
    <source>
        <dbReference type="Pfam" id="PF07992"/>
    </source>
</evidence>
<dbReference type="InterPro" id="IPR050260">
    <property type="entry name" value="FAD-bd_OxRdtase"/>
</dbReference>
<organism evidence="10 11">
    <name type="scientific">Candidatus Enterococcus avicola</name>
    <dbReference type="NCBI Taxonomy" id="2838561"/>
    <lineage>
        <taxon>Bacteria</taxon>
        <taxon>Bacillati</taxon>
        <taxon>Bacillota</taxon>
        <taxon>Bacilli</taxon>
        <taxon>Lactobacillales</taxon>
        <taxon>Enterococcaceae</taxon>
        <taxon>Enterococcus</taxon>
    </lineage>
</organism>
<dbReference type="InterPro" id="IPR016156">
    <property type="entry name" value="FAD/NAD-linked_Rdtase_dimer_sf"/>
</dbReference>
<evidence type="ECO:0000256" key="7">
    <source>
        <dbReference type="ARBA" id="ARBA00023284"/>
    </source>
</evidence>
<evidence type="ECO:0000256" key="1">
    <source>
        <dbReference type="ARBA" id="ARBA00001974"/>
    </source>
</evidence>
<evidence type="ECO:0000259" key="8">
    <source>
        <dbReference type="Pfam" id="PF02852"/>
    </source>
</evidence>
<dbReference type="PANTHER" id="PTHR43429">
    <property type="entry name" value="PYRIDINE NUCLEOTIDE-DISULFIDE OXIDOREDUCTASE DOMAIN-CONTAINING"/>
    <property type="match status" value="1"/>
</dbReference>
<dbReference type="SUPFAM" id="SSF55424">
    <property type="entry name" value="FAD/NAD-linked reductases, dimerisation (C-terminal) domain"/>
    <property type="match status" value="1"/>
</dbReference>
<dbReference type="GO" id="GO:0050451">
    <property type="term" value="F:CoA-disulfide reductase (NADPH) activity"/>
    <property type="evidence" value="ECO:0007669"/>
    <property type="project" value="UniProtKB-EC"/>
</dbReference>
<protein>
    <submittedName>
        <fullName evidence="10">CoA-disulfide reductase</fullName>
        <ecNumber evidence="10">1.8.1.14</ecNumber>
    </submittedName>
</protein>